<name>A0A6C0EHB5_9ZZZZ</name>
<accession>A0A6C0EHB5</accession>
<dbReference type="InterPro" id="IPR016035">
    <property type="entry name" value="Acyl_Trfase/lysoPLipase"/>
</dbReference>
<dbReference type="SUPFAM" id="SSF52151">
    <property type="entry name" value="FabD/lysophospholipase-like"/>
    <property type="match status" value="1"/>
</dbReference>
<dbReference type="Gene3D" id="3.40.1090.10">
    <property type="entry name" value="Cytosolic phospholipase A2 catalytic domain"/>
    <property type="match status" value="1"/>
</dbReference>
<dbReference type="AlphaFoldDB" id="A0A6C0EHB5"/>
<evidence type="ECO:0000259" key="2">
    <source>
        <dbReference type="PROSITE" id="PS51635"/>
    </source>
</evidence>
<sequence length="289" mass="32961">MNIKHIVLSGGAQIGFSIYSALARLIQNKFVDMSKIETMYATSAGTFVSVIASLPISNEDIDEYMINRPWENVFPLHPTDILNIYSSKGLYDDSFIRELFKPLFACCDLNMNITMKEFYEFSNIEHHFFSVDLNKMELINISYKTHPELPLLKAVHMSSAIPYIIQPVFYEDKCCIDGGAMSNFPINFCLEDTKCDKNEVLGIKSTSIYNNPKVDVNSNLFDVTYTLLYHSINAIRVKPFEDINYLINIPSNGIELSALRETIISKEARVKLFKDGITICDEFILEHLS</sequence>
<proteinExistence type="predicted"/>
<dbReference type="Pfam" id="PF01734">
    <property type="entry name" value="Patatin"/>
    <property type="match status" value="1"/>
</dbReference>
<dbReference type="InterPro" id="IPR052580">
    <property type="entry name" value="Lipid_Hydrolase"/>
</dbReference>
<dbReference type="EMBL" id="MN738852">
    <property type="protein sequence ID" value="QHT28172.1"/>
    <property type="molecule type" value="Genomic_DNA"/>
</dbReference>
<evidence type="ECO:0000313" key="3">
    <source>
        <dbReference type="EMBL" id="QHT28172.1"/>
    </source>
</evidence>
<dbReference type="PANTHER" id="PTHR46394:SF1">
    <property type="entry name" value="PNPLA DOMAIN-CONTAINING PROTEIN"/>
    <property type="match status" value="1"/>
</dbReference>
<dbReference type="PANTHER" id="PTHR46394">
    <property type="entry name" value="ANNEXIN"/>
    <property type="match status" value="1"/>
</dbReference>
<dbReference type="PROSITE" id="PS51635">
    <property type="entry name" value="PNPLA"/>
    <property type="match status" value="1"/>
</dbReference>
<feature type="domain" description="PNPLA" evidence="2">
    <location>
        <begin position="6"/>
        <end position="190"/>
    </location>
</feature>
<dbReference type="GO" id="GO:0006629">
    <property type="term" value="P:lipid metabolic process"/>
    <property type="evidence" value="ECO:0007669"/>
    <property type="project" value="UniProtKB-KW"/>
</dbReference>
<reference evidence="3" key="1">
    <citation type="journal article" date="2020" name="Nature">
        <title>Giant virus diversity and host interactions through global metagenomics.</title>
        <authorList>
            <person name="Schulz F."/>
            <person name="Roux S."/>
            <person name="Paez-Espino D."/>
            <person name="Jungbluth S."/>
            <person name="Walsh D.A."/>
            <person name="Denef V.J."/>
            <person name="McMahon K.D."/>
            <person name="Konstantinidis K.T."/>
            <person name="Eloe-Fadrosh E.A."/>
            <person name="Kyrpides N.C."/>
            <person name="Woyke T."/>
        </authorList>
    </citation>
    <scope>NUCLEOTIDE SEQUENCE</scope>
    <source>
        <strain evidence="3">GVMAG-M-3300001348-25</strain>
    </source>
</reference>
<keyword evidence="1" id="KW-0443">Lipid metabolism</keyword>
<evidence type="ECO:0000256" key="1">
    <source>
        <dbReference type="ARBA" id="ARBA00023098"/>
    </source>
</evidence>
<organism evidence="3">
    <name type="scientific">viral metagenome</name>
    <dbReference type="NCBI Taxonomy" id="1070528"/>
    <lineage>
        <taxon>unclassified sequences</taxon>
        <taxon>metagenomes</taxon>
        <taxon>organismal metagenomes</taxon>
    </lineage>
</organism>
<protein>
    <recommendedName>
        <fullName evidence="2">PNPLA domain-containing protein</fullName>
    </recommendedName>
</protein>
<dbReference type="InterPro" id="IPR002641">
    <property type="entry name" value="PNPLA_dom"/>
</dbReference>